<dbReference type="NCBIfam" id="TIGR00746">
    <property type="entry name" value="arcC"/>
    <property type="match status" value="1"/>
</dbReference>
<evidence type="ECO:0000256" key="8">
    <source>
        <dbReference type="NCBIfam" id="TIGR00746"/>
    </source>
</evidence>
<keyword evidence="5 10" id="KW-0808">Transferase</keyword>
<evidence type="ECO:0000256" key="5">
    <source>
        <dbReference type="ARBA" id="ARBA00022679"/>
    </source>
</evidence>
<dbReference type="GO" id="GO:0019546">
    <property type="term" value="P:L-arginine deiminase pathway"/>
    <property type="evidence" value="ECO:0007669"/>
    <property type="project" value="TreeGrafter"/>
</dbReference>
<dbReference type="GO" id="GO:0005829">
    <property type="term" value="C:cytosol"/>
    <property type="evidence" value="ECO:0007669"/>
    <property type="project" value="TreeGrafter"/>
</dbReference>
<dbReference type="Proteomes" id="UP000003752">
    <property type="component" value="Unassembled WGS sequence"/>
</dbReference>
<dbReference type="Gene3D" id="3.40.1160.10">
    <property type="entry name" value="Acetylglutamate kinase-like"/>
    <property type="match status" value="1"/>
</dbReference>
<evidence type="ECO:0000256" key="1">
    <source>
        <dbReference type="ARBA" id="ARBA00005118"/>
    </source>
</evidence>
<protein>
    <recommendedName>
        <fullName evidence="3 8">Carbamate kinase</fullName>
        <ecNumber evidence="3 8">2.7.2.2</ecNumber>
    </recommendedName>
</protein>
<keyword evidence="6 10" id="KW-0418">Kinase</keyword>
<dbReference type="HOGENOM" id="CLU_843367_0_0_9"/>
<organism evidence="10 11">
    <name type="scientific">Lentilactobacillus hilgardii (strain ATCC 8290 / DSM 20176 / CCUG 30140 / JCM 1155 / KCTC 3500 / NBRC 15886 / NCIMB 8040 / NRRL B-1843 / 9)</name>
    <dbReference type="NCBI Taxonomy" id="1423757"/>
    <lineage>
        <taxon>Bacteria</taxon>
        <taxon>Bacillati</taxon>
        <taxon>Bacillota</taxon>
        <taxon>Bacilli</taxon>
        <taxon>Lactobacillales</taxon>
        <taxon>Lactobacillaceae</taxon>
        <taxon>Lentilactobacillus</taxon>
    </lineage>
</organism>
<dbReference type="FunFam" id="3.40.1160.10:FF:000007">
    <property type="entry name" value="Carbamate kinase"/>
    <property type="match status" value="1"/>
</dbReference>
<evidence type="ECO:0000256" key="4">
    <source>
        <dbReference type="ARBA" id="ARBA00022503"/>
    </source>
</evidence>
<accession>C0XJA7</accession>
<dbReference type="EC" id="2.7.2.2" evidence="3 8"/>
<evidence type="ECO:0000259" key="9">
    <source>
        <dbReference type="Pfam" id="PF00696"/>
    </source>
</evidence>
<dbReference type="Pfam" id="PF00696">
    <property type="entry name" value="AA_kinase"/>
    <property type="match status" value="1"/>
</dbReference>
<evidence type="ECO:0000313" key="11">
    <source>
        <dbReference type="Proteomes" id="UP000003752"/>
    </source>
</evidence>
<evidence type="ECO:0000256" key="7">
    <source>
        <dbReference type="ARBA" id="ARBA00048467"/>
    </source>
</evidence>
<evidence type="ECO:0000256" key="2">
    <source>
        <dbReference type="ARBA" id="ARBA00011066"/>
    </source>
</evidence>
<evidence type="ECO:0000313" key="10">
    <source>
        <dbReference type="EMBL" id="EEI24537.1"/>
    </source>
</evidence>
<keyword evidence="4" id="KW-0056">Arginine metabolism</keyword>
<comment type="caution">
    <text evidence="10">The sequence shown here is derived from an EMBL/GenBank/DDBJ whole genome shotgun (WGS) entry which is preliminary data.</text>
</comment>
<gene>
    <name evidence="10" type="primary">arcC</name>
    <name evidence="10" type="ORF">HMPREF0519_1318</name>
</gene>
<feature type="non-terminal residue" evidence="10">
    <location>
        <position position="1"/>
    </location>
</feature>
<dbReference type="PANTHER" id="PTHR30409">
    <property type="entry name" value="CARBAMATE KINASE"/>
    <property type="match status" value="1"/>
</dbReference>
<dbReference type="InterPro" id="IPR036393">
    <property type="entry name" value="AceGlu_kinase-like_sf"/>
</dbReference>
<dbReference type="EMBL" id="ACGP01000129">
    <property type="protein sequence ID" value="EEI24537.1"/>
    <property type="molecule type" value="Genomic_DNA"/>
</dbReference>
<dbReference type="PANTHER" id="PTHR30409:SF1">
    <property type="entry name" value="CARBAMATE KINASE-RELATED"/>
    <property type="match status" value="1"/>
</dbReference>
<dbReference type="AlphaFoldDB" id="C0XJA7"/>
<dbReference type="InterPro" id="IPR003964">
    <property type="entry name" value="Carb_kinase"/>
</dbReference>
<feature type="domain" description="Aspartate/glutamate/uridylate kinase" evidence="9">
    <location>
        <begin position="13"/>
        <end position="302"/>
    </location>
</feature>
<comment type="similarity">
    <text evidence="2">Belongs to the carbamate kinase family.</text>
</comment>
<name>C0XJA7_LENH9</name>
<evidence type="ECO:0000256" key="3">
    <source>
        <dbReference type="ARBA" id="ARBA00013070"/>
    </source>
</evidence>
<comment type="pathway">
    <text evidence="1">Metabolic intermediate metabolism; carbamoyl phosphate degradation; CO(2) and NH(3) from carbamoyl phosphate: step 1/1.</text>
</comment>
<dbReference type="PRINTS" id="PR01469">
    <property type="entry name" value="CARBMTKINASE"/>
</dbReference>
<dbReference type="SUPFAM" id="SSF53633">
    <property type="entry name" value="Carbamate kinase-like"/>
    <property type="match status" value="1"/>
</dbReference>
<evidence type="ECO:0000256" key="6">
    <source>
        <dbReference type="ARBA" id="ARBA00022777"/>
    </source>
</evidence>
<dbReference type="UniPathway" id="UPA00996">
    <property type="reaction ID" value="UER00366"/>
</dbReference>
<dbReference type="NCBIfam" id="NF009007">
    <property type="entry name" value="PRK12352.1"/>
    <property type="match status" value="1"/>
</dbReference>
<sequence length="329" mass="35482">KKIDKQEEFDLSKIVVALGGNAILSKDASAQAQMKAVKETAKELVNFIKNGDQLIITHGNGPQVGNLLLQQSAADSDENPAMPLDTCGAMTQGSIGYWFQNAMKEELLDSGIDKDVMAIVTQTIVDENDPAFQNPSKPIGPFYKETEVEGLKALHPDWQIIEDASRGYRRVVPSPKPLEINEYRAIKQVVDAGIVPIVSGGGGIPVVRKGNRLVGTEAVIDKDFSASKIAQLIDADKLIILTSAGGVFYNYGKPNQVELKEVSVDEIQKHIDAKEFAKGSMRPKVEAATSFVRNTGNPAVIGDLEDVKEIIKGNEGTTIVSESVPATVK</sequence>
<keyword evidence="11" id="KW-1185">Reference proteome</keyword>
<dbReference type="PIRSF" id="PIRSF000723">
    <property type="entry name" value="Carbamate_kin"/>
    <property type="match status" value="1"/>
</dbReference>
<dbReference type="GO" id="GO:0008804">
    <property type="term" value="F:carbamate kinase activity"/>
    <property type="evidence" value="ECO:0007669"/>
    <property type="project" value="UniProtKB-UniRule"/>
</dbReference>
<proteinExistence type="inferred from homology"/>
<dbReference type="CDD" id="cd04235">
    <property type="entry name" value="AAK_CK"/>
    <property type="match status" value="1"/>
</dbReference>
<dbReference type="InterPro" id="IPR001048">
    <property type="entry name" value="Asp/Glu/Uridylate_kinase"/>
</dbReference>
<reference evidence="10 11" key="1">
    <citation type="submission" date="2009-01" db="EMBL/GenBank/DDBJ databases">
        <authorList>
            <person name="Qin X."/>
            <person name="Bachman B."/>
            <person name="Battles P."/>
            <person name="Bell A."/>
            <person name="Bess C."/>
            <person name="Bickham C."/>
            <person name="Chaboub L."/>
            <person name="Chen D."/>
            <person name="Coyle M."/>
            <person name="Deiros D.R."/>
            <person name="Dinh H."/>
            <person name="Forbes L."/>
            <person name="Fowler G."/>
            <person name="Francisco L."/>
            <person name="Fu Q."/>
            <person name="Gubbala S."/>
            <person name="Hale W."/>
            <person name="Han Y."/>
            <person name="Hemphill L."/>
            <person name="Highlander S.K."/>
            <person name="Hirani K."/>
            <person name="Hogues M."/>
            <person name="Jackson L."/>
            <person name="Jakkamsetti A."/>
            <person name="Javaid M."/>
            <person name="Jiang H."/>
            <person name="Korchina V."/>
            <person name="Kovar C."/>
            <person name="Lara F."/>
            <person name="Lee S."/>
            <person name="Mata R."/>
            <person name="Mathew T."/>
            <person name="Moen C."/>
            <person name="Morales K."/>
            <person name="Munidasa M."/>
            <person name="Nazareth L."/>
            <person name="Ngo R."/>
            <person name="Nguyen L."/>
            <person name="Okwuonu G."/>
            <person name="Ongeri F."/>
            <person name="Patil S."/>
            <person name="Petrosino J."/>
            <person name="Pham C."/>
            <person name="Pham P."/>
            <person name="Pu L.-L."/>
            <person name="Puazo M."/>
            <person name="Raj R."/>
            <person name="Reid J."/>
            <person name="Rouhana J."/>
            <person name="Saada N."/>
            <person name="Shang Y."/>
            <person name="Simmons D."/>
            <person name="Thornton R."/>
            <person name="Warren J."/>
            <person name="Weissenberger G."/>
            <person name="Zhang J."/>
            <person name="Zhang L."/>
            <person name="Zhou C."/>
            <person name="Zhu D."/>
            <person name="Muzny D."/>
            <person name="Worley K."/>
            <person name="Gibbs R."/>
        </authorList>
    </citation>
    <scope>NUCLEOTIDE SEQUENCE [LARGE SCALE GENOMIC DNA]</scope>
    <source>
        <strain evidence="11">ATCC 8290 / DSM 20176 / CCUG 30140 / JCM 1155 / KCTC 3500 / NBRC 15886 / NCIMB 8040 / NRRL B-1843 / 9</strain>
    </source>
</reference>
<comment type="catalytic activity">
    <reaction evidence="7">
        <text>hydrogencarbonate + NH4(+) + ATP = carbamoyl phosphate + ADP + H2O + H(+)</text>
        <dbReference type="Rhea" id="RHEA:10152"/>
        <dbReference type="ChEBI" id="CHEBI:15377"/>
        <dbReference type="ChEBI" id="CHEBI:15378"/>
        <dbReference type="ChEBI" id="CHEBI:17544"/>
        <dbReference type="ChEBI" id="CHEBI:28938"/>
        <dbReference type="ChEBI" id="CHEBI:30616"/>
        <dbReference type="ChEBI" id="CHEBI:58228"/>
        <dbReference type="ChEBI" id="CHEBI:456216"/>
        <dbReference type="EC" id="2.7.2.2"/>
    </reaction>
</comment>